<dbReference type="InterPro" id="IPR052918">
    <property type="entry name" value="Motility_Chemotaxis_Reg"/>
</dbReference>
<keyword evidence="3" id="KW-1185">Reference proteome</keyword>
<feature type="region of interest" description="Disordered" evidence="1">
    <location>
        <begin position="16"/>
        <end position="43"/>
    </location>
</feature>
<accession>A0A7W9CIS4</accession>
<gene>
    <name evidence="2" type="ORF">GGR13_002049</name>
</gene>
<sequence>MVDNSFLLGLFGGASTATSSGSSAPTAARKKVQPTAPWSAGAKVPDQSASLRAALAGRRVINEGTTQLDLPGASNDYKKLFALYQGLETLRGLTARAGVRGISGSEQALLAKRFEAGIAEVSAYLDANRLEGVRLTQGVSQSTSKTTAGVARDSTKVITAGIHEGGLTDAVAAFQGDVAFNISVTSLSGQTSTIALDLAELGAAPRTLEAVVNYANDKLAAAGVETRLGYTPIASPTKVVTYGSAKVTLPDGPARYSLTLNGSSTETVAFAAARTADAVYVVQSAGKDGVHELLKFQSDGGSADAPTGPRLGETNWVEGRVSQTGLDKGLETVRASATGADGSLWVVADVDAGTANQPIKGRQDVALQKYDSSGRLLFTRALGAADSASGYALAVDANGRVAVAGSVTGALVPGEAGADARLADSFVTVFDADGLEQWSQRRGATAADEATSVAFGNNGQVFVGGRSQSAIPGAGALGGWDGYVQTFTETAAVTANTPPTITATASQFGTGSDDGVQALTVDGSNLYTAGVEDGRAVLRRFSLDTNGVATLAQTRDLGFIAGEIAGIAVSGGRVIVTGQTGNEALDAGTVTRAHSGGTDVFIASLGSDLVASTADRLTFHGSAGEDSAADVKVHAGKVWITGVSDRDRAAKPEDPTQGYLARLDPTTGAIEYSRSWSGKDLQATPRTLAIAAGGASVLDRLGLPTGPIAQSDSKLLTAATSLRAGDRFTVTPADGRRGTVVTIDARDTLQTLQDKITRASGRTLKVTLLSEGAFAADSPAAVNSSGGGVQRLSITAVEGRGAILKAGEPGRDALAGLGLSPGFIGKTSGTDTLKTFGLNLARNLRFDSDPASIKAADEAVELAIKSVKDAYDALKPKSKTAAIAGPAPAYQASQIANYQAALARLTG</sequence>
<dbReference type="PANTHER" id="PTHR35580:SF1">
    <property type="entry name" value="PHYTASE-LIKE DOMAIN-CONTAINING PROTEIN"/>
    <property type="match status" value="1"/>
</dbReference>
<dbReference type="EMBL" id="JACHOR010000003">
    <property type="protein sequence ID" value="MBB5746445.1"/>
    <property type="molecule type" value="Genomic_DNA"/>
</dbReference>
<protein>
    <submittedName>
        <fullName evidence="2">Uncharacterized protein</fullName>
    </submittedName>
</protein>
<dbReference type="RefSeq" id="WP_183213411.1">
    <property type="nucleotide sequence ID" value="NZ_JACHOR010000003.1"/>
</dbReference>
<organism evidence="2 3">
    <name type="scientific">Brevundimonas variabilis</name>
    <dbReference type="NCBI Taxonomy" id="74312"/>
    <lineage>
        <taxon>Bacteria</taxon>
        <taxon>Pseudomonadati</taxon>
        <taxon>Pseudomonadota</taxon>
        <taxon>Alphaproteobacteria</taxon>
        <taxon>Caulobacterales</taxon>
        <taxon>Caulobacteraceae</taxon>
        <taxon>Brevundimonas</taxon>
    </lineage>
</organism>
<feature type="compositionally biased region" description="Low complexity" evidence="1">
    <location>
        <begin position="16"/>
        <end position="27"/>
    </location>
</feature>
<comment type="caution">
    <text evidence="2">The sequence shown here is derived from an EMBL/GenBank/DDBJ whole genome shotgun (WGS) entry which is preliminary data.</text>
</comment>
<dbReference type="SUPFAM" id="SSF63829">
    <property type="entry name" value="Calcium-dependent phosphotriesterase"/>
    <property type="match status" value="1"/>
</dbReference>
<evidence type="ECO:0000256" key="1">
    <source>
        <dbReference type="SAM" id="MobiDB-lite"/>
    </source>
</evidence>
<name>A0A7W9CIS4_9CAUL</name>
<proteinExistence type="predicted"/>
<dbReference type="PANTHER" id="PTHR35580">
    <property type="entry name" value="CELL SURFACE GLYCOPROTEIN (S-LAYER PROTEIN)-LIKE PROTEIN"/>
    <property type="match status" value="1"/>
</dbReference>
<reference evidence="2 3" key="1">
    <citation type="submission" date="2020-08" db="EMBL/GenBank/DDBJ databases">
        <title>Genomic Encyclopedia of Type Strains, Phase IV (KMG-IV): sequencing the most valuable type-strain genomes for metagenomic binning, comparative biology and taxonomic classification.</title>
        <authorList>
            <person name="Goeker M."/>
        </authorList>
    </citation>
    <scope>NUCLEOTIDE SEQUENCE [LARGE SCALE GENOMIC DNA]</scope>
    <source>
        <strain evidence="2 3">DSM 4737</strain>
    </source>
</reference>
<evidence type="ECO:0000313" key="3">
    <source>
        <dbReference type="Proteomes" id="UP000545037"/>
    </source>
</evidence>
<dbReference type="AlphaFoldDB" id="A0A7W9CIS4"/>
<dbReference type="Proteomes" id="UP000545037">
    <property type="component" value="Unassembled WGS sequence"/>
</dbReference>
<evidence type="ECO:0000313" key="2">
    <source>
        <dbReference type="EMBL" id="MBB5746445.1"/>
    </source>
</evidence>